<feature type="domain" description="MULE transposase" evidence="1">
    <location>
        <begin position="5"/>
        <end position="73"/>
    </location>
</feature>
<accession>A0A9N9JRU5</accession>
<dbReference type="InterPro" id="IPR018289">
    <property type="entry name" value="MULE_transposase_dom"/>
</dbReference>
<protein>
    <submittedName>
        <fullName evidence="2">7003_t:CDS:1</fullName>
    </submittedName>
</protein>
<name>A0A9N9JRU5_9GLOM</name>
<dbReference type="PANTHER" id="PTHR31669:SF251">
    <property type="entry name" value="PROTEIN FAR1-RELATED SEQUENCE"/>
    <property type="match status" value="1"/>
</dbReference>
<organism evidence="2 3">
    <name type="scientific">Cetraspora pellucida</name>
    <dbReference type="NCBI Taxonomy" id="1433469"/>
    <lineage>
        <taxon>Eukaryota</taxon>
        <taxon>Fungi</taxon>
        <taxon>Fungi incertae sedis</taxon>
        <taxon>Mucoromycota</taxon>
        <taxon>Glomeromycotina</taxon>
        <taxon>Glomeromycetes</taxon>
        <taxon>Diversisporales</taxon>
        <taxon>Gigasporaceae</taxon>
        <taxon>Cetraspora</taxon>
    </lineage>
</organism>
<dbReference type="Pfam" id="PF10551">
    <property type="entry name" value="MULE"/>
    <property type="match status" value="1"/>
</dbReference>
<dbReference type="Proteomes" id="UP000789759">
    <property type="component" value="Unassembled WGS sequence"/>
</dbReference>
<dbReference type="OrthoDB" id="2445863at2759"/>
<evidence type="ECO:0000313" key="3">
    <source>
        <dbReference type="Proteomes" id="UP000789759"/>
    </source>
</evidence>
<evidence type="ECO:0000313" key="2">
    <source>
        <dbReference type="EMBL" id="CAG8794207.1"/>
    </source>
</evidence>
<keyword evidence="3" id="KW-1185">Reference proteome</keyword>
<evidence type="ECO:0000259" key="1">
    <source>
        <dbReference type="Pfam" id="PF10551"/>
    </source>
</evidence>
<comment type="caution">
    <text evidence="2">The sequence shown here is derived from an EMBL/GenBank/DDBJ whole genome shotgun (WGS) entry which is preliminary data.</text>
</comment>
<dbReference type="InterPro" id="IPR031052">
    <property type="entry name" value="FHY3/FAR1"/>
</dbReference>
<gene>
    <name evidence="2" type="ORF">CPELLU_LOCUS17225</name>
</gene>
<dbReference type="AlphaFoldDB" id="A0A9N9JRU5"/>
<dbReference type="PANTHER" id="PTHR31669">
    <property type="entry name" value="PROTEIN FAR1-RELATED SEQUENCE 10-RELATED"/>
    <property type="match status" value="1"/>
</dbReference>
<feature type="non-terminal residue" evidence="2">
    <location>
        <position position="107"/>
    </location>
</feature>
<dbReference type="GO" id="GO:0006355">
    <property type="term" value="P:regulation of DNA-templated transcription"/>
    <property type="evidence" value="ECO:0007669"/>
    <property type="project" value="InterPro"/>
</dbReference>
<sequence length="107" mass="12542">MPDNNLKTRIVAQMIVDNKIQSSYEWIFKYVKELTGILPKVFITDSDSVVNGAVATQFPNTFHMHCIWHISQNLPKHLKNILGFKFNDFMKDFYIARNSLTEEQFTK</sequence>
<reference evidence="2" key="1">
    <citation type="submission" date="2021-06" db="EMBL/GenBank/DDBJ databases">
        <authorList>
            <person name="Kallberg Y."/>
            <person name="Tangrot J."/>
            <person name="Rosling A."/>
        </authorList>
    </citation>
    <scope>NUCLEOTIDE SEQUENCE</scope>
    <source>
        <strain evidence="2">FL966</strain>
    </source>
</reference>
<dbReference type="EMBL" id="CAJVQA010028270">
    <property type="protein sequence ID" value="CAG8794207.1"/>
    <property type="molecule type" value="Genomic_DNA"/>
</dbReference>
<proteinExistence type="predicted"/>